<gene>
    <name evidence="2" type="ORF">AaE_002875</name>
</gene>
<proteinExistence type="predicted"/>
<dbReference type="EMBL" id="VJMI01006268">
    <property type="protein sequence ID" value="KAF0767013.1"/>
    <property type="molecule type" value="Genomic_DNA"/>
</dbReference>
<comment type="caution">
    <text evidence="2">The sequence shown here is derived from an EMBL/GenBank/DDBJ whole genome shotgun (WGS) entry which is preliminary data.</text>
</comment>
<evidence type="ECO:0000313" key="2">
    <source>
        <dbReference type="EMBL" id="KAF0767013.1"/>
    </source>
</evidence>
<evidence type="ECO:0000313" key="3">
    <source>
        <dbReference type="Proteomes" id="UP000469452"/>
    </source>
</evidence>
<dbReference type="Proteomes" id="UP000469452">
    <property type="component" value="Unassembled WGS sequence"/>
</dbReference>
<feature type="compositionally biased region" description="Basic and acidic residues" evidence="1">
    <location>
        <begin position="58"/>
        <end position="69"/>
    </location>
</feature>
<protein>
    <submittedName>
        <fullName evidence="2">Uncharacterized protein</fullName>
    </submittedName>
</protein>
<feature type="compositionally biased region" description="Basic residues" evidence="1">
    <location>
        <begin position="33"/>
        <end position="49"/>
    </location>
</feature>
<feature type="non-terminal residue" evidence="2">
    <location>
        <position position="1"/>
    </location>
</feature>
<reference evidence="2 3" key="1">
    <citation type="submission" date="2019-06" db="EMBL/GenBank/DDBJ databases">
        <title>Genomics analysis of Aphanomyces spp. identifies a new class of oomycete effector associated with host adaptation.</title>
        <authorList>
            <person name="Gaulin E."/>
        </authorList>
    </citation>
    <scope>NUCLEOTIDE SEQUENCE [LARGE SCALE GENOMIC DNA]</scope>
    <source>
        <strain evidence="2 3">E</strain>
    </source>
</reference>
<organism evidence="2 3">
    <name type="scientific">Aphanomyces astaci</name>
    <name type="common">Crayfish plague agent</name>
    <dbReference type="NCBI Taxonomy" id="112090"/>
    <lineage>
        <taxon>Eukaryota</taxon>
        <taxon>Sar</taxon>
        <taxon>Stramenopiles</taxon>
        <taxon>Oomycota</taxon>
        <taxon>Saprolegniomycetes</taxon>
        <taxon>Saprolegniales</taxon>
        <taxon>Verrucalvaceae</taxon>
        <taxon>Aphanomyces</taxon>
    </lineage>
</organism>
<sequence>APTGPATCVTEPNPAMVTTAPDASLTPDEERVRRRKVANRVRMAARRANQRSTESAEDQQKRLDDQIPC</sequence>
<dbReference type="AlphaFoldDB" id="A0A6A5AT02"/>
<evidence type="ECO:0000256" key="1">
    <source>
        <dbReference type="SAM" id="MobiDB-lite"/>
    </source>
</evidence>
<name>A0A6A5AT02_APHAT</name>
<feature type="region of interest" description="Disordered" evidence="1">
    <location>
        <begin position="1"/>
        <end position="69"/>
    </location>
</feature>
<accession>A0A6A5AT02</accession>